<evidence type="ECO:0000313" key="1">
    <source>
        <dbReference type="EMBL" id="KAL1219759.1"/>
    </source>
</evidence>
<accession>A0ABD1BRM5</accession>
<dbReference type="AlphaFoldDB" id="A0ABD1BRM5"/>
<protein>
    <submittedName>
        <fullName evidence="1">4-substituted benzoates-glutamate ligase GH3.12</fullName>
    </submittedName>
</protein>
<dbReference type="InterPro" id="IPR004993">
    <property type="entry name" value="GH3"/>
</dbReference>
<gene>
    <name evidence="1" type="ORF">V5N11_028748</name>
</gene>
<comment type="caution">
    <text evidence="1">The sequence shown here is derived from an EMBL/GenBank/DDBJ whole genome shotgun (WGS) entry which is preliminary data.</text>
</comment>
<organism evidence="1 2">
    <name type="scientific">Cardamine amara subsp. amara</name>
    <dbReference type="NCBI Taxonomy" id="228776"/>
    <lineage>
        <taxon>Eukaryota</taxon>
        <taxon>Viridiplantae</taxon>
        <taxon>Streptophyta</taxon>
        <taxon>Embryophyta</taxon>
        <taxon>Tracheophyta</taxon>
        <taxon>Spermatophyta</taxon>
        <taxon>Magnoliopsida</taxon>
        <taxon>eudicotyledons</taxon>
        <taxon>Gunneridae</taxon>
        <taxon>Pentapetalae</taxon>
        <taxon>rosids</taxon>
        <taxon>malvids</taxon>
        <taxon>Brassicales</taxon>
        <taxon>Brassicaceae</taxon>
        <taxon>Cardamineae</taxon>
        <taxon>Cardamine</taxon>
    </lineage>
</organism>
<dbReference type="PANTHER" id="PTHR31901:SF33">
    <property type="entry name" value="INDOLE-3-ACETIC ACID-AMIDO SYNTHETASE GH3.17"/>
    <property type="match status" value="1"/>
</dbReference>
<dbReference type="GO" id="GO:0016874">
    <property type="term" value="F:ligase activity"/>
    <property type="evidence" value="ECO:0007669"/>
    <property type="project" value="UniProtKB-KW"/>
</dbReference>
<dbReference type="PANTHER" id="PTHR31901">
    <property type="entry name" value="GH3 DOMAIN-CONTAINING PROTEIN"/>
    <property type="match status" value="1"/>
</dbReference>
<keyword evidence="2" id="KW-1185">Reference proteome</keyword>
<dbReference type="Proteomes" id="UP001558713">
    <property type="component" value="Unassembled WGS sequence"/>
</dbReference>
<evidence type="ECO:0000313" key="2">
    <source>
        <dbReference type="Proteomes" id="UP001558713"/>
    </source>
</evidence>
<reference evidence="1 2" key="1">
    <citation type="submission" date="2024-04" db="EMBL/GenBank/DDBJ databases">
        <title>Genome assembly C_amara_ONT_v2.</title>
        <authorList>
            <person name="Yant L."/>
            <person name="Moore C."/>
            <person name="Slenker M."/>
        </authorList>
    </citation>
    <scope>NUCLEOTIDE SEQUENCE [LARGE SCALE GENOMIC DNA]</scope>
    <source>
        <tissue evidence="1">Leaf</tissue>
    </source>
</reference>
<sequence length="151" mass="17304">MTYEDVKPYLDRLANGEPSDILSALPISGFLQSSGTSGGKQKILPLNDKYLENMRFIYDLRSLIISKHFVGVEQGKGMMFLFTRQESTTSSCLPSATVTTSFFKSKYFRDRPSYWYNSYTSPDEVIWCPDRKQSLYCHLLCGLVQRDHDVS</sequence>
<dbReference type="Pfam" id="PF03321">
    <property type="entry name" value="GH3"/>
    <property type="match status" value="1"/>
</dbReference>
<proteinExistence type="predicted"/>
<dbReference type="EMBL" id="JBANAX010000171">
    <property type="protein sequence ID" value="KAL1219759.1"/>
    <property type="molecule type" value="Genomic_DNA"/>
</dbReference>
<name>A0ABD1BRM5_CARAN</name>
<keyword evidence="1" id="KW-0436">Ligase</keyword>